<dbReference type="GO" id="GO:0008360">
    <property type="term" value="P:regulation of cell shape"/>
    <property type="evidence" value="ECO:0007669"/>
    <property type="project" value="UniProtKB-KW"/>
</dbReference>
<dbReference type="InterPro" id="IPR002137">
    <property type="entry name" value="Beta-lactam_class-D_AS"/>
</dbReference>
<evidence type="ECO:0000256" key="1">
    <source>
        <dbReference type="ARBA" id="ARBA00004167"/>
    </source>
</evidence>
<keyword evidence="9 17" id="KW-0378">Hydrolase</keyword>
<comment type="subcellular location">
    <subcellularLocation>
        <location evidence="2">Cell membrane</location>
    </subcellularLocation>
    <subcellularLocation>
        <location evidence="1">Membrane</location>
        <topology evidence="1">Single-pass membrane protein</topology>
    </subcellularLocation>
</comment>
<keyword evidence="12" id="KW-1133">Transmembrane helix</keyword>
<keyword evidence="7" id="KW-0812">Transmembrane</keyword>
<sequence length="536" mass="61405">MVIPNKMKNIDTTLLCKILDIDKDYFIKKIKNIKSYSSYKPSVFKKHIDNEKASYLRELLFHFKGFSLEKKFIRFYPIKAAPNVLGFTGEVSQNFIKKNTYYESGDIIGKTGIEKSYEEQLRGKRGLKYIVVDKFDRILRKYENGSFDISPVHGKELTSTLDIELQKYGELLMTNKKGSIVAIEPSTGEILSLVSSPSYDPNLLVGNNRNYNYSNLEKDVILKPLFDKSVLAEYPPGSTFKIVTALIGLQEGIITENSMYKCNNGFRYKNLHIQCHCGNYYQYVDLNKAIYTSCNNYFLNVYIETIHKYLSAEKGYEIWKNHVNSFNLGSYLNNDLPTGRKGFIPSANFYNKSFGNNKWTALFNVSNAIGQGEILTTPIQLANMTAIIANRGFYYTPHIIRNRNDKYEEKKYTSINSKHFETVIKGMNNTVKNDRGTANNMFMKDLDIAAKTGTSQNYGMPDHSICIAFAPIDNPKIAICVIVENGYWGSRWGSPIASLMIEKYINNKVNRTYLEDRMIKGSLLDVYNKTKKPEQK</sequence>
<dbReference type="InterPro" id="IPR001460">
    <property type="entry name" value="PCN-bd_Tpept"/>
</dbReference>
<evidence type="ECO:0000313" key="21">
    <source>
        <dbReference type="Proteomes" id="UP000243197"/>
    </source>
</evidence>
<evidence type="ECO:0000256" key="9">
    <source>
        <dbReference type="ARBA" id="ARBA00022801"/>
    </source>
</evidence>
<name>A0A1J1E3X7_9FLAO</name>
<dbReference type="KEGG" id="ise:JBKA6_0009"/>
<evidence type="ECO:0000256" key="11">
    <source>
        <dbReference type="ARBA" id="ARBA00022984"/>
    </source>
</evidence>
<keyword evidence="8" id="KW-0732">Signal</keyword>
<evidence type="ECO:0000256" key="14">
    <source>
        <dbReference type="ARBA" id="ARBA00023251"/>
    </source>
</evidence>
<evidence type="ECO:0000259" key="19">
    <source>
        <dbReference type="Pfam" id="PF03717"/>
    </source>
</evidence>
<dbReference type="Proteomes" id="UP000243197">
    <property type="component" value="Chromosome"/>
</dbReference>
<proteinExistence type="inferred from homology"/>
<evidence type="ECO:0000256" key="5">
    <source>
        <dbReference type="ARBA" id="ARBA00022475"/>
    </source>
</evidence>
<keyword evidence="13" id="KW-0472">Membrane</keyword>
<dbReference type="GO" id="GO:0017001">
    <property type="term" value="P:antibiotic catabolic process"/>
    <property type="evidence" value="ECO:0007669"/>
    <property type="project" value="InterPro"/>
</dbReference>
<dbReference type="GO" id="GO:0071555">
    <property type="term" value="P:cell wall organization"/>
    <property type="evidence" value="ECO:0007669"/>
    <property type="project" value="UniProtKB-KW"/>
</dbReference>
<evidence type="ECO:0000256" key="4">
    <source>
        <dbReference type="ARBA" id="ARBA00012865"/>
    </source>
</evidence>
<evidence type="ECO:0000256" key="6">
    <source>
        <dbReference type="ARBA" id="ARBA00022645"/>
    </source>
</evidence>
<keyword evidence="5" id="KW-1003">Cell membrane</keyword>
<keyword evidence="11" id="KW-0573">Peptidoglycan synthesis</keyword>
<feature type="active site" description="Acyl-ester intermediate" evidence="16">
    <location>
        <position position="238"/>
    </location>
</feature>
<dbReference type="SUPFAM" id="SSF56601">
    <property type="entry name" value="beta-lactamase/transpeptidase-like"/>
    <property type="match status" value="1"/>
</dbReference>
<evidence type="ECO:0000256" key="2">
    <source>
        <dbReference type="ARBA" id="ARBA00004236"/>
    </source>
</evidence>
<organism evidence="20 21">
    <name type="scientific">Ichthyobacterium seriolicida</name>
    <dbReference type="NCBI Taxonomy" id="242600"/>
    <lineage>
        <taxon>Bacteria</taxon>
        <taxon>Pseudomonadati</taxon>
        <taxon>Bacteroidota</taxon>
        <taxon>Flavobacteriia</taxon>
        <taxon>Flavobacteriales</taxon>
        <taxon>Ichthyobacteriaceae</taxon>
        <taxon>Ichthyobacterium</taxon>
    </lineage>
</organism>
<evidence type="ECO:0000256" key="13">
    <source>
        <dbReference type="ARBA" id="ARBA00023136"/>
    </source>
</evidence>
<dbReference type="GO" id="GO:0008658">
    <property type="term" value="F:penicillin binding"/>
    <property type="evidence" value="ECO:0007669"/>
    <property type="project" value="InterPro"/>
</dbReference>
<dbReference type="PANTHER" id="PTHR30627:SF2">
    <property type="entry name" value="PEPTIDOGLYCAN D,D-TRANSPEPTIDASE MRDA"/>
    <property type="match status" value="1"/>
</dbReference>
<feature type="domain" description="Penicillin-binding protein dimerisation" evidence="19">
    <location>
        <begin position="4"/>
        <end position="141"/>
    </location>
</feature>
<protein>
    <recommendedName>
        <fullName evidence="4 17">Beta-lactamase</fullName>
        <ecNumber evidence="4 17">3.5.2.6</ecNumber>
    </recommendedName>
</protein>
<evidence type="ECO:0000256" key="7">
    <source>
        <dbReference type="ARBA" id="ARBA00022692"/>
    </source>
</evidence>
<evidence type="ECO:0000256" key="12">
    <source>
        <dbReference type="ARBA" id="ARBA00022989"/>
    </source>
</evidence>
<keyword evidence="10" id="KW-0133">Cell shape</keyword>
<dbReference type="Pfam" id="PF03717">
    <property type="entry name" value="PBP_dimer"/>
    <property type="match status" value="1"/>
</dbReference>
<evidence type="ECO:0000256" key="15">
    <source>
        <dbReference type="ARBA" id="ARBA00023316"/>
    </source>
</evidence>
<dbReference type="InterPro" id="IPR005311">
    <property type="entry name" value="PBP_dimer"/>
</dbReference>
<accession>A0A1J1E3X7</accession>
<keyword evidence="6" id="KW-0645">Protease</keyword>
<feature type="modified residue" description="N6-carboxylysine" evidence="16">
    <location>
        <position position="241"/>
    </location>
</feature>
<dbReference type="PROSITE" id="PS00337">
    <property type="entry name" value="BETA_LACTAMASE_D"/>
    <property type="match status" value="1"/>
</dbReference>
<evidence type="ECO:0000256" key="10">
    <source>
        <dbReference type="ARBA" id="ARBA00022960"/>
    </source>
</evidence>
<keyword evidence="21" id="KW-1185">Reference proteome</keyword>
<keyword evidence="6" id="KW-0121">Carboxypeptidase</keyword>
<keyword evidence="14 17" id="KW-0046">Antibiotic resistance</keyword>
<dbReference type="GO" id="GO:0009252">
    <property type="term" value="P:peptidoglycan biosynthetic process"/>
    <property type="evidence" value="ECO:0007669"/>
    <property type="project" value="UniProtKB-KW"/>
</dbReference>
<dbReference type="GO" id="GO:0005886">
    <property type="term" value="C:plasma membrane"/>
    <property type="evidence" value="ECO:0007669"/>
    <property type="project" value="UniProtKB-SubCell"/>
</dbReference>
<dbReference type="InterPro" id="IPR012338">
    <property type="entry name" value="Beta-lactam/transpept-like"/>
</dbReference>
<dbReference type="FunFam" id="3.40.710.10:FF:000024">
    <property type="entry name" value="Penicillin-binding protein 2"/>
    <property type="match status" value="1"/>
</dbReference>
<evidence type="ECO:0000256" key="8">
    <source>
        <dbReference type="ARBA" id="ARBA00022729"/>
    </source>
</evidence>
<dbReference type="EC" id="3.5.2.6" evidence="4 17"/>
<keyword evidence="15" id="KW-0961">Cell wall biogenesis/degradation</keyword>
<feature type="domain" description="Penicillin-binding protein transpeptidase" evidence="18">
    <location>
        <begin position="178"/>
        <end position="496"/>
    </location>
</feature>
<comment type="similarity">
    <text evidence="3 17">Belongs to the class-D beta-lactamase family.</text>
</comment>
<evidence type="ECO:0000259" key="18">
    <source>
        <dbReference type="Pfam" id="PF00905"/>
    </source>
</evidence>
<evidence type="ECO:0000256" key="16">
    <source>
        <dbReference type="PIRSR" id="PIRSR602137-50"/>
    </source>
</evidence>
<dbReference type="PANTHER" id="PTHR30627">
    <property type="entry name" value="PEPTIDOGLYCAN D,D-TRANSPEPTIDASE"/>
    <property type="match status" value="1"/>
</dbReference>
<dbReference type="GO" id="GO:0071972">
    <property type="term" value="F:peptidoglycan L,D-transpeptidase activity"/>
    <property type="evidence" value="ECO:0007669"/>
    <property type="project" value="TreeGrafter"/>
</dbReference>
<dbReference type="GO" id="GO:0046677">
    <property type="term" value="P:response to antibiotic"/>
    <property type="evidence" value="ECO:0007669"/>
    <property type="project" value="UniProtKB-UniRule"/>
</dbReference>
<dbReference type="InterPro" id="IPR036138">
    <property type="entry name" value="PBP_dimer_sf"/>
</dbReference>
<dbReference type="GO" id="GO:0008800">
    <property type="term" value="F:beta-lactamase activity"/>
    <property type="evidence" value="ECO:0007669"/>
    <property type="project" value="UniProtKB-UniRule"/>
</dbReference>
<gene>
    <name evidence="20" type="ORF">JBKA6_0009</name>
</gene>
<dbReference type="Pfam" id="PF00905">
    <property type="entry name" value="Transpeptidase"/>
    <property type="match status" value="1"/>
</dbReference>
<evidence type="ECO:0000256" key="17">
    <source>
        <dbReference type="RuleBase" id="RU361140"/>
    </source>
</evidence>
<dbReference type="InterPro" id="IPR050515">
    <property type="entry name" value="Beta-lactam/transpept"/>
</dbReference>
<reference evidence="20 21" key="1">
    <citation type="submission" date="2014-03" db="EMBL/GenBank/DDBJ databases">
        <title>complete genome sequence of Flavobacteriaceae bacterium JBKA-6.</title>
        <authorList>
            <person name="Takano T."/>
            <person name="Nakamura Y."/>
            <person name="Takuma S."/>
            <person name="Yasuike M."/>
            <person name="Matsuyama T."/>
            <person name="Sakai T."/>
            <person name="Fujiwara A."/>
            <person name="Kimoto K."/>
            <person name="Fukuda Y."/>
            <person name="Kondo H."/>
            <person name="Hirono I."/>
            <person name="Nakayasu C."/>
        </authorList>
    </citation>
    <scope>NUCLEOTIDE SEQUENCE [LARGE SCALE GENOMIC DNA]</scope>
    <source>
        <strain evidence="20 21">JBKA-6</strain>
    </source>
</reference>
<dbReference type="Gene3D" id="3.90.1310.10">
    <property type="entry name" value="Penicillin-binding protein 2a (Domain 2)"/>
    <property type="match status" value="1"/>
</dbReference>
<comment type="catalytic activity">
    <reaction evidence="17">
        <text>a beta-lactam + H2O = a substituted beta-amino acid</text>
        <dbReference type="Rhea" id="RHEA:20401"/>
        <dbReference type="ChEBI" id="CHEBI:15377"/>
        <dbReference type="ChEBI" id="CHEBI:35627"/>
        <dbReference type="ChEBI" id="CHEBI:140347"/>
        <dbReference type="EC" id="3.5.2.6"/>
    </reaction>
</comment>
<evidence type="ECO:0000313" key="20">
    <source>
        <dbReference type="EMBL" id="BAV94022.1"/>
    </source>
</evidence>
<dbReference type="AlphaFoldDB" id="A0A1J1E3X7"/>
<dbReference type="SUPFAM" id="SSF56519">
    <property type="entry name" value="Penicillin binding protein dimerisation domain"/>
    <property type="match status" value="1"/>
</dbReference>
<dbReference type="Gene3D" id="3.40.710.10">
    <property type="entry name" value="DD-peptidase/beta-lactamase superfamily"/>
    <property type="match status" value="1"/>
</dbReference>
<dbReference type="EMBL" id="AP014564">
    <property type="protein sequence ID" value="BAV94022.1"/>
    <property type="molecule type" value="Genomic_DNA"/>
</dbReference>
<evidence type="ECO:0000256" key="3">
    <source>
        <dbReference type="ARBA" id="ARBA00007898"/>
    </source>
</evidence>